<dbReference type="AlphaFoldDB" id="A0AAW5R5Z3"/>
<dbReference type="InterPro" id="IPR036291">
    <property type="entry name" value="NAD(P)-bd_dom_sf"/>
</dbReference>
<evidence type="ECO:0000313" key="3">
    <source>
        <dbReference type="Proteomes" id="UP001320898"/>
    </source>
</evidence>
<accession>A0AAW5R5Z3</accession>
<dbReference type="SUPFAM" id="SSF51735">
    <property type="entry name" value="NAD(P)-binding Rossmann-fold domains"/>
    <property type="match status" value="1"/>
</dbReference>
<protein>
    <submittedName>
        <fullName evidence="2">NAD(P)H-binding protein</fullName>
    </submittedName>
</protein>
<dbReference type="EMBL" id="JALIDZ010000013">
    <property type="protein sequence ID" value="MCT8974534.1"/>
    <property type="molecule type" value="Genomic_DNA"/>
</dbReference>
<dbReference type="GO" id="GO:0004029">
    <property type="term" value="F:aldehyde dehydrogenase (NAD+) activity"/>
    <property type="evidence" value="ECO:0007669"/>
    <property type="project" value="TreeGrafter"/>
</dbReference>
<proteinExistence type="predicted"/>
<reference evidence="2 3" key="1">
    <citation type="submission" date="2022-04" db="EMBL/GenBank/DDBJ databases">
        <authorList>
            <person name="Ye Y.-Q."/>
            <person name="Du Z.-J."/>
        </authorList>
    </citation>
    <scope>NUCLEOTIDE SEQUENCE [LARGE SCALE GENOMIC DNA]</scope>
    <source>
        <strain evidence="2 3">A6E488</strain>
    </source>
</reference>
<comment type="caution">
    <text evidence="2">The sequence shown here is derived from an EMBL/GenBank/DDBJ whole genome shotgun (WGS) entry which is preliminary data.</text>
</comment>
<feature type="domain" description="NAD-dependent epimerase/dehydratase" evidence="1">
    <location>
        <begin position="11"/>
        <end position="224"/>
    </location>
</feature>
<dbReference type="Proteomes" id="UP001320898">
    <property type="component" value="Unassembled WGS sequence"/>
</dbReference>
<dbReference type="PANTHER" id="PTHR48079">
    <property type="entry name" value="PROTEIN YEEZ"/>
    <property type="match status" value="1"/>
</dbReference>
<dbReference type="GO" id="GO:0005737">
    <property type="term" value="C:cytoplasm"/>
    <property type="evidence" value="ECO:0007669"/>
    <property type="project" value="TreeGrafter"/>
</dbReference>
<dbReference type="Gene3D" id="3.40.50.720">
    <property type="entry name" value="NAD(P)-binding Rossmann-like Domain"/>
    <property type="match status" value="1"/>
</dbReference>
<organism evidence="2 3">
    <name type="scientific">Microbaculum marinisediminis</name>
    <dbReference type="NCBI Taxonomy" id="2931392"/>
    <lineage>
        <taxon>Bacteria</taxon>
        <taxon>Pseudomonadati</taxon>
        <taxon>Pseudomonadota</taxon>
        <taxon>Alphaproteobacteria</taxon>
        <taxon>Hyphomicrobiales</taxon>
        <taxon>Tepidamorphaceae</taxon>
        <taxon>Microbaculum</taxon>
    </lineage>
</organism>
<dbReference type="InterPro" id="IPR051783">
    <property type="entry name" value="NAD(P)-dependent_oxidoreduct"/>
</dbReference>
<evidence type="ECO:0000259" key="1">
    <source>
        <dbReference type="Pfam" id="PF01370"/>
    </source>
</evidence>
<evidence type="ECO:0000313" key="2">
    <source>
        <dbReference type="EMBL" id="MCT8974534.1"/>
    </source>
</evidence>
<dbReference type="Pfam" id="PF01370">
    <property type="entry name" value="Epimerase"/>
    <property type="match status" value="1"/>
</dbReference>
<sequence length="332" mass="36425">MIERHQDRKTALILGARGRLGRVVLDEFVRRGWRVRALVRSATGVPALDDVVAIEGDARSRRDLIAAAEGVDVIVNATNPPFPAWQPAVFEITEAVISAARTSGAVHLFPGNIYNYGWPMPDVISETTPQRPTTRKGAIRVEAERRYREAADLYGVRTIVLRAGDYFGGDGRGSWFDQVIAGKAARGKMTYPGPLNLAHAWAYLPDLAATFEALARQRDEFGTFETFHFAGHTATGADVAAAMETAIGRPLSVGRLPWRVMRLAAPVVRSWRELSELAYLWHVAHRLDGAKLEMAIGEIPHTSFDRAIRESLDALGIDTRPTRPAAAQLAAV</sequence>
<name>A0AAW5R5Z3_9HYPH</name>
<keyword evidence="3" id="KW-1185">Reference proteome</keyword>
<gene>
    <name evidence="2" type="ORF">MUB46_21930</name>
</gene>
<dbReference type="RefSeq" id="WP_261618121.1">
    <property type="nucleotide sequence ID" value="NZ_JALIDZ010000013.1"/>
</dbReference>
<dbReference type="PANTHER" id="PTHR48079:SF6">
    <property type="entry name" value="NAD(P)-BINDING DOMAIN-CONTAINING PROTEIN-RELATED"/>
    <property type="match status" value="1"/>
</dbReference>
<dbReference type="InterPro" id="IPR001509">
    <property type="entry name" value="Epimerase_deHydtase"/>
</dbReference>